<evidence type="ECO:0000256" key="1">
    <source>
        <dbReference type="SAM" id="MobiDB-lite"/>
    </source>
</evidence>
<dbReference type="Proteomes" id="UP000314294">
    <property type="component" value="Unassembled WGS sequence"/>
</dbReference>
<evidence type="ECO:0000313" key="3">
    <source>
        <dbReference type="Proteomes" id="UP000314294"/>
    </source>
</evidence>
<dbReference type="EMBL" id="SRLO01000156">
    <property type="protein sequence ID" value="TNN71000.1"/>
    <property type="molecule type" value="Genomic_DNA"/>
</dbReference>
<gene>
    <name evidence="2" type="ORF">EYF80_018816</name>
</gene>
<keyword evidence="3" id="KW-1185">Reference proteome</keyword>
<accession>A0A4Z2HZM6</accession>
<comment type="caution">
    <text evidence="2">The sequence shown here is derived from an EMBL/GenBank/DDBJ whole genome shotgun (WGS) entry which is preliminary data.</text>
</comment>
<protein>
    <submittedName>
        <fullName evidence="2">Uncharacterized protein</fullName>
    </submittedName>
</protein>
<sequence length="138" mass="15070">MPTSDGLTPSHTKPFAPSSALVPSLQQQMMLNVNFNFRKPYLGEKGTLPSLRRITGESVTVLAKVTSLLWLISGVLVWPRTSGRFRALVAAKRAEAGLLMLSTGLLEEEEMSMESSERRDTGSGVLGPPPPMMERGWV</sequence>
<proteinExistence type="predicted"/>
<name>A0A4Z2HZM6_9TELE</name>
<organism evidence="2 3">
    <name type="scientific">Liparis tanakae</name>
    <name type="common">Tanaka's snailfish</name>
    <dbReference type="NCBI Taxonomy" id="230148"/>
    <lineage>
        <taxon>Eukaryota</taxon>
        <taxon>Metazoa</taxon>
        <taxon>Chordata</taxon>
        <taxon>Craniata</taxon>
        <taxon>Vertebrata</taxon>
        <taxon>Euteleostomi</taxon>
        <taxon>Actinopterygii</taxon>
        <taxon>Neopterygii</taxon>
        <taxon>Teleostei</taxon>
        <taxon>Neoteleostei</taxon>
        <taxon>Acanthomorphata</taxon>
        <taxon>Eupercaria</taxon>
        <taxon>Perciformes</taxon>
        <taxon>Cottioidei</taxon>
        <taxon>Cottales</taxon>
        <taxon>Liparidae</taxon>
        <taxon>Liparis</taxon>
    </lineage>
</organism>
<feature type="region of interest" description="Disordered" evidence="1">
    <location>
        <begin position="111"/>
        <end position="138"/>
    </location>
</feature>
<evidence type="ECO:0000313" key="2">
    <source>
        <dbReference type="EMBL" id="TNN71000.1"/>
    </source>
</evidence>
<dbReference type="AlphaFoldDB" id="A0A4Z2HZM6"/>
<reference evidence="2 3" key="1">
    <citation type="submission" date="2019-03" db="EMBL/GenBank/DDBJ databases">
        <title>First draft genome of Liparis tanakae, snailfish: a comprehensive survey of snailfish specific genes.</title>
        <authorList>
            <person name="Kim W."/>
            <person name="Song I."/>
            <person name="Jeong J.-H."/>
            <person name="Kim D."/>
            <person name="Kim S."/>
            <person name="Ryu S."/>
            <person name="Song J.Y."/>
            <person name="Lee S.K."/>
        </authorList>
    </citation>
    <scope>NUCLEOTIDE SEQUENCE [LARGE SCALE GENOMIC DNA]</scope>
    <source>
        <tissue evidence="2">Muscle</tissue>
    </source>
</reference>